<dbReference type="Pfam" id="PF25137">
    <property type="entry name" value="ADH_Fe_C"/>
    <property type="match status" value="1"/>
</dbReference>
<organism evidence="6 7">
    <name type="scientific">Klebsiella pneumoniae</name>
    <dbReference type="NCBI Taxonomy" id="573"/>
    <lineage>
        <taxon>Bacteria</taxon>
        <taxon>Pseudomonadati</taxon>
        <taxon>Pseudomonadota</taxon>
        <taxon>Gammaproteobacteria</taxon>
        <taxon>Enterobacterales</taxon>
        <taxon>Enterobacteriaceae</taxon>
        <taxon>Klebsiella/Raoultella group</taxon>
        <taxon>Klebsiella</taxon>
        <taxon>Klebsiella pneumoniae complex</taxon>
    </lineage>
</organism>
<dbReference type="InterPro" id="IPR018211">
    <property type="entry name" value="ADH_Fe_CS"/>
</dbReference>
<sequence>MVKPVYEKMAEIVARHIAGQGIVDLWLAGGACMQPGVHELFRQRFPALPVHLPQHSLFMTPLAIANSGRKKRRGCMQAELQTALFHAFDTLNLQQMKSFNVPPVTLHGVGALAACGPQAQSRGLRHLFVMVDSFLHQSGMTAGLERSLAMKGIAMTLWPCPAGEPCVTDVCAAVAQLRDARCDGVVAFGGGSVLDAAKAVALLVANPEQTLGEMTEHSELRPRLPLIAVPTTAGTGSETTNVTVIIDAVSGRKQVLAHASLMPDVAILDAALTEGVPPHITAMTGIDALTHAVEAYSARHATPFTDSLAMGAIAMIGEALPKAVGCGQDLAARENMLLASCMAGMAFSSAGLGLCHAMAHQPGAALHIPHGLANAMLLPTVMEFNRMVRRARFSQIGWALTGKKTDDREAIAAVRELIAEVGLTMRLTEAGATSAHYAAWAQAAQEDICLRTNPRPASREQIIELYAAAR</sequence>
<dbReference type="NCBIfam" id="NF011998">
    <property type="entry name" value="PRK15454.1"/>
    <property type="match status" value="1"/>
</dbReference>
<evidence type="ECO:0000259" key="5">
    <source>
        <dbReference type="Pfam" id="PF25137"/>
    </source>
</evidence>
<feature type="domain" description="Alcohol dehydrogenase iron-type/glycerol dehydrogenase GldA" evidence="4">
    <location>
        <begin position="102"/>
        <end position="269"/>
    </location>
</feature>
<dbReference type="GO" id="GO:0004022">
    <property type="term" value="F:alcohol dehydrogenase (NAD+) activity"/>
    <property type="evidence" value="ECO:0007669"/>
    <property type="project" value="TreeGrafter"/>
</dbReference>
<gene>
    <name evidence="6" type="primary">eutG_1</name>
    <name evidence="6" type="ORF">NCTC5047_01833</name>
</gene>
<reference evidence="6 7" key="1">
    <citation type="submission" date="2018-06" db="EMBL/GenBank/DDBJ databases">
        <authorList>
            <consortium name="Pathogen Informatics"/>
            <person name="Doyle S."/>
        </authorList>
    </citation>
    <scope>NUCLEOTIDE SEQUENCE [LARGE SCALE GENOMIC DNA]</scope>
    <source>
        <strain evidence="6 7">NCTC5047</strain>
    </source>
</reference>
<dbReference type="AlphaFoldDB" id="A0A377XDN8"/>
<dbReference type="InterPro" id="IPR001670">
    <property type="entry name" value="ADH_Fe/GldA"/>
</dbReference>
<comment type="similarity">
    <text evidence="2">Belongs to the iron-containing alcohol dehydrogenase family.</text>
</comment>
<dbReference type="PANTHER" id="PTHR11496:SF94">
    <property type="entry name" value="ALCOHOL DEHYDROGENASE EUTG-RELATED"/>
    <property type="match status" value="1"/>
</dbReference>
<keyword evidence="3 6" id="KW-0560">Oxidoreductase</keyword>
<proteinExistence type="inferred from homology"/>
<dbReference type="Gene3D" id="3.30.420.40">
    <property type="match status" value="2"/>
</dbReference>
<dbReference type="FunFam" id="3.40.50.1970:FF:000003">
    <property type="entry name" value="Alcohol dehydrogenase, iron-containing"/>
    <property type="match status" value="1"/>
</dbReference>
<evidence type="ECO:0000259" key="4">
    <source>
        <dbReference type="Pfam" id="PF00465"/>
    </source>
</evidence>
<comment type="cofactor">
    <cofactor evidence="1">
        <name>Fe cation</name>
        <dbReference type="ChEBI" id="CHEBI:24875"/>
    </cofactor>
</comment>
<evidence type="ECO:0000256" key="1">
    <source>
        <dbReference type="ARBA" id="ARBA00001962"/>
    </source>
</evidence>
<dbReference type="EMBL" id="UGLH01000005">
    <property type="protein sequence ID" value="STT79047.1"/>
    <property type="molecule type" value="Genomic_DNA"/>
</dbReference>
<dbReference type="Proteomes" id="UP000254340">
    <property type="component" value="Unassembled WGS sequence"/>
</dbReference>
<dbReference type="InterPro" id="IPR039697">
    <property type="entry name" value="Alcohol_dehydrogenase_Fe"/>
</dbReference>
<dbReference type="FunFam" id="1.20.1090.10:FF:000001">
    <property type="entry name" value="Aldehyde-alcohol dehydrogenase"/>
    <property type="match status" value="1"/>
</dbReference>
<feature type="domain" description="Fe-containing alcohol dehydrogenase-like C-terminal" evidence="5">
    <location>
        <begin position="281"/>
        <end position="469"/>
    </location>
</feature>
<dbReference type="InterPro" id="IPR056798">
    <property type="entry name" value="ADH_Fe_C"/>
</dbReference>
<name>A0A377XDN8_KLEPN</name>
<evidence type="ECO:0000256" key="2">
    <source>
        <dbReference type="ARBA" id="ARBA00007358"/>
    </source>
</evidence>
<dbReference type="EC" id="1.1.-.-" evidence="6"/>
<evidence type="ECO:0000313" key="7">
    <source>
        <dbReference type="Proteomes" id="UP000254340"/>
    </source>
</evidence>
<dbReference type="Gene3D" id="3.40.50.1970">
    <property type="match status" value="1"/>
</dbReference>
<dbReference type="SUPFAM" id="SSF56796">
    <property type="entry name" value="Dehydroquinate synthase-like"/>
    <property type="match status" value="1"/>
</dbReference>
<dbReference type="PANTHER" id="PTHR11496">
    <property type="entry name" value="ALCOHOL DEHYDROGENASE"/>
    <property type="match status" value="1"/>
</dbReference>
<dbReference type="GO" id="GO:0046872">
    <property type="term" value="F:metal ion binding"/>
    <property type="evidence" value="ECO:0007669"/>
    <property type="project" value="InterPro"/>
</dbReference>
<protein>
    <submittedName>
        <fullName evidence="6">Ethanolamine utilization protein EutG</fullName>
        <ecNumber evidence="6">1.1.-.-</ecNumber>
    </submittedName>
</protein>
<dbReference type="PROSITE" id="PS00913">
    <property type="entry name" value="ADH_IRON_1"/>
    <property type="match status" value="1"/>
</dbReference>
<dbReference type="Gene3D" id="1.20.1090.10">
    <property type="entry name" value="Dehydroquinate synthase-like - alpha domain"/>
    <property type="match status" value="1"/>
</dbReference>
<evidence type="ECO:0000256" key="3">
    <source>
        <dbReference type="ARBA" id="ARBA00023002"/>
    </source>
</evidence>
<dbReference type="PROSITE" id="PS00060">
    <property type="entry name" value="ADH_IRON_2"/>
    <property type="match status" value="1"/>
</dbReference>
<dbReference type="CDD" id="cd08551">
    <property type="entry name" value="Fe-ADH"/>
    <property type="match status" value="1"/>
</dbReference>
<evidence type="ECO:0000313" key="6">
    <source>
        <dbReference type="EMBL" id="STT79047.1"/>
    </source>
</evidence>
<accession>A0A377XDN8</accession>
<dbReference type="Pfam" id="PF00465">
    <property type="entry name" value="Fe-ADH"/>
    <property type="match status" value="1"/>
</dbReference>